<proteinExistence type="predicted"/>
<keyword evidence="2" id="KW-1185">Reference proteome</keyword>
<evidence type="ECO:0000313" key="1">
    <source>
        <dbReference type="EMBL" id="KZL70328.1"/>
    </source>
</evidence>
<accession>A0A166S6V1</accession>
<reference evidence="1 2" key="1">
    <citation type="submission" date="2015-06" db="EMBL/GenBank/DDBJ databases">
        <title>Survival trade-offs in plant roots during colonization by closely related pathogenic and mutualistic fungi.</title>
        <authorList>
            <person name="Hacquard S."/>
            <person name="Kracher B."/>
            <person name="Hiruma K."/>
            <person name="Weinman A."/>
            <person name="Muench P."/>
            <person name="Garrido Oter R."/>
            <person name="Ver Loren van Themaat E."/>
            <person name="Dallerey J.-F."/>
            <person name="Damm U."/>
            <person name="Henrissat B."/>
            <person name="Lespinet O."/>
            <person name="Thon M."/>
            <person name="Kemen E."/>
            <person name="McHardy A.C."/>
            <person name="Schulze-Lefert P."/>
            <person name="O'Connell R.J."/>
        </authorList>
    </citation>
    <scope>NUCLEOTIDE SEQUENCE [LARGE SCALE GENOMIC DNA]</scope>
    <source>
        <strain evidence="1 2">0861</strain>
    </source>
</reference>
<dbReference type="Proteomes" id="UP000076552">
    <property type="component" value="Unassembled WGS sequence"/>
</dbReference>
<dbReference type="EMBL" id="LFIV01000091">
    <property type="protein sequence ID" value="KZL70328.1"/>
    <property type="molecule type" value="Genomic_DNA"/>
</dbReference>
<evidence type="ECO:0000313" key="2">
    <source>
        <dbReference type="Proteomes" id="UP000076552"/>
    </source>
</evidence>
<dbReference type="AlphaFoldDB" id="A0A166S6V1"/>
<gene>
    <name evidence="1" type="ORF">CT0861_07062</name>
</gene>
<sequence>MELLLCHAHVCFKFVTAANRQGIQPHQFEVPGLKIGSFTLSPRFSPSIVTTILIDLQSSLASCVLKLSNALKERDQNLGRVDRLILLECDLMSERADSIVERLKKQQGAFIEVGVLRPPDPPATGKGAVEGTRQALVRLLVTKGHEFGRKLTRVFKPGSLEKRKGSTVRTKKGVGKPSCVMRTIVEIP</sequence>
<name>A0A166S6V1_9PEZI</name>
<organism evidence="1 2">
    <name type="scientific">Colletotrichum tofieldiae</name>
    <dbReference type="NCBI Taxonomy" id="708197"/>
    <lineage>
        <taxon>Eukaryota</taxon>
        <taxon>Fungi</taxon>
        <taxon>Dikarya</taxon>
        <taxon>Ascomycota</taxon>
        <taxon>Pezizomycotina</taxon>
        <taxon>Sordariomycetes</taxon>
        <taxon>Hypocreomycetidae</taxon>
        <taxon>Glomerellales</taxon>
        <taxon>Glomerellaceae</taxon>
        <taxon>Colletotrichum</taxon>
        <taxon>Colletotrichum spaethianum species complex</taxon>
    </lineage>
</organism>
<dbReference type="STRING" id="708197.A0A166S6V1"/>
<protein>
    <submittedName>
        <fullName evidence="1">Transcription factor ACEII</fullName>
    </submittedName>
</protein>
<comment type="caution">
    <text evidence="1">The sequence shown here is derived from an EMBL/GenBank/DDBJ whole genome shotgun (WGS) entry which is preliminary data.</text>
</comment>